<evidence type="ECO:0008006" key="3">
    <source>
        <dbReference type="Google" id="ProtNLM"/>
    </source>
</evidence>
<sequence length="405" mass="44895">MTHMDFQIAQTIPDDGSVSAMAQARAQFMDLDESSIGRIAQATEEIWQSQNRVVAEFIAIGARLVHIDGIIMGSLRRTLSDEKMARKRGSALLSSYATTVLRMTDSRVALYTNVYRKFANNSLAITNLTLGEMAILARKDITDDEVEKVIEHKLQTDSFKREDIRSIIEKLRKTEEDLTNTSLQLQVTQEELNDNLNSNRDLEAQIRTLAAQLTASQEELANRQRSMDEAQLQVTRSSSTVSTLQQEIDRITRERNALAARAESGQPAAAKETVEVEVLPPGLKSLDDALQQANLRLEAANDDLKRKREELEQLDHAITQQQAEINSSAEARQKMITLLADIESVAHKYQSAQLSAIFSNGTAECRPILEGLAGVLTKFLGEVNAALATTATSTRVSRRARAQTA</sequence>
<dbReference type="AlphaFoldDB" id="A0A0S4UBV7"/>
<organism evidence="2">
    <name type="scientific">Ralstonia solanacearum</name>
    <name type="common">Pseudomonas solanacearum</name>
    <dbReference type="NCBI Taxonomy" id="305"/>
    <lineage>
        <taxon>Bacteria</taxon>
        <taxon>Pseudomonadati</taxon>
        <taxon>Pseudomonadota</taxon>
        <taxon>Betaproteobacteria</taxon>
        <taxon>Burkholderiales</taxon>
        <taxon>Burkholderiaceae</taxon>
        <taxon>Ralstonia</taxon>
        <taxon>Ralstonia solanacearum species complex</taxon>
    </lineage>
</organism>
<keyword evidence="1" id="KW-0175">Coiled coil</keyword>
<name>A0A0S4UBV7_RALSL</name>
<reference evidence="2" key="1">
    <citation type="submission" date="2015-10" db="EMBL/GenBank/DDBJ databases">
        <authorList>
            <person name="Gilbert D.G."/>
        </authorList>
    </citation>
    <scope>NUCLEOTIDE SEQUENCE</scope>
    <source>
        <strain evidence="2">Phyl III-seqv23</strain>
    </source>
</reference>
<evidence type="ECO:0000256" key="1">
    <source>
        <dbReference type="SAM" id="Coils"/>
    </source>
</evidence>
<proteinExistence type="predicted"/>
<evidence type="ECO:0000313" key="2">
    <source>
        <dbReference type="EMBL" id="CUV19598.1"/>
    </source>
</evidence>
<protein>
    <recommendedName>
        <fullName evidence="3">Chromosome partition protein Smc</fullName>
    </recommendedName>
</protein>
<dbReference type="EMBL" id="LN899821">
    <property type="protein sequence ID" value="CUV19598.1"/>
    <property type="molecule type" value="Genomic_DNA"/>
</dbReference>
<gene>
    <name evidence="2" type="ORF">PSS4_v1_1070031</name>
</gene>
<feature type="coiled-coil region" evidence="1">
    <location>
        <begin position="171"/>
        <end position="324"/>
    </location>
</feature>
<accession>A0A0S4UBV7</accession>